<proteinExistence type="predicted"/>
<protein>
    <submittedName>
        <fullName evidence="1">Uncharacterized protein</fullName>
    </submittedName>
</protein>
<dbReference type="AlphaFoldDB" id="A0A381E892"/>
<dbReference type="OrthoDB" id="5563425at2"/>
<evidence type="ECO:0000313" key="1">
    <source>
        <dbReference type="EMBL" id="SUX22883.1"/>
    </source>
</evidence>
<organism evidence="1 2">
    <name type="scientific">Cardiobacterium valvarum</name>
    <dbReference type="NCBI Taxonomy" id="194702"/>
    <lineage>
        <taxon>Bacteria</taxon>
        <taxon>Pseudomonadati</taxon>
        <taxon>Pseudomonadota</taxon>
        <taxon>Gammaproteobacteria</taxon>
        <taxon>Cardiobacteriales</taxon>
        <taxon>Cardiobacteriaceae</taxon>
        <taxon>Cardiobacterium</taxon>
    </lineage>
</organism>
<name>A0A381E892_9GAMM</name>
<gene>
    <name evidence="1" type="ORF">NCTC13294_01364</name>
</gene>
<evidence type="ECO:0000313" key="2">
    <source>
        <dbReference type="Proteomes" id="UP000254572"/>
    </source>
</evidence>
<sequence>MSYQTPTAATSARQVLPVENFPGIFCDAWVLHGSDLVFVSLIGRDGKIMSLYGNIVAGLCNALQVDGRRLEIRKELDKRQTKMPPTCRYGKDCVHAMLYAPIIAGNSTYHQVLLGNTGDDELWSVLNRLSPLGLLPHWRTPLLAALRETDMINALPSHGVDACLLDLGDYKRYQQLVTTLIKDGRLTGEAA</sequence>
<dbReference type="Proteomes" id="UP000254572">
    <property type="component" value="Unassembled WGS sequence"/>
</dbReference>
<dbReference type="EMBL" id="UFUW01000001">
    <property type="protein sequence ID" value="SUX22883.1"/>
    <property type="molecule type" value="Genomic_DNA"/>
</dbReference>
<accession>A0A381E892</accession>
<reference evidence="1 2" key="1">
    <citation type="submission" date="2018-06" db="EMBL/GenBank/DDBJ databases">
        <authorList>
            <consortium name="Pathogen Informatics"/>
            <person name="Doyle S."/>
        </authorList>
    </citation>
    <scope>NUCLEOTIDE SEQUENCE [LARGE SCALE GENOMIC DNA]</scope>
    <source>
        <strain evidence="1 2">NCTC13294</strain>
    </source>
</reference>
<keyword evidence="2" id="KW-1185">Reference proteome</keyword>
<dbReference type="RefSeq" id="WP_115611649.1">
    <property type="nucleotide sequence ID" value="NZ_JBHLZC010000005.1"/>
</dbReference>